<keyword evidence="1" id="KW-1133">Transmembrane helix</keyword>
<keyword evidence="1" id="KW-0812">Transmembrane</keyword>
<accession>A0ABD3QDJ3</accession>
<name>A0ABD3QDJ3_9STRA</name>
<evidence type="ECO:0000256" key="1">
    <source>
        <dbReference type="SAM" id="Phobius"/>
    </source>
</evidence>
<dbReference type="InterPro" id="IPR029058">
    <property type="entry name" value="AB_hydrolase_fold"/>
</dbReference>
<dbReference type="Pfam" id="PF12146">
    <property type="entry name" value="Hydrolase_4"/>
    <property type="match status" value="1"/>
</dbReference>
<gene>
    <name evidence="3" type="ORF">ACHAW5_003320</name>
</gene>
<dbReference type="Proteomes" id="UP001530315">
    <property type="component" value="Unassembled WGS sequence"/>
</dbReference>
<dbReference type="Gene3D" id="3.40.50.1820">
    <property type="entry name" value="alpha/beta hydrolase"/>
    <property type="match status" value="1"/>
</dbReference>
<dbReference type="PANTHER" id="PTHR12277:SF81">
    <property type="entry name" value="PROTEIN ABHD13"/>
    <property type="match status" value="1"/>
</dbReference>
<keyword evidence="4" id="KW-1185">Reference proteome</keyword>
<reference evidence="3 4" key="1">
    <citation type="submission" date="2024-10" db="EMBL/GenBank/DDBJ databases">
        <title>Updated reference genomes for cyclostephanoid diatoms.</title>
        <authorList>
            <person name="Roberts W.R."/>
            <person name="Alverson A.J."/>
        </authorList>
    </citation>
    <scope>NUCLEOTIDE SEQUENCE [LARGE SCALE GENOMIC DNA]</scope>
    <source>
        <strain evidence="3 4">AJA276-08</strain>
    </source>
</reference>
<evidence type="ECO:0000313" key="3">
    <source>
        <dbReference type="EMBL" id="KAL3797601.1"/>
    </source>
</evidence>
<keyword evidence="1" id="KW-0472">Membrane</keyword>
<dbReference type="PANTHER" id="PTHR12277">
    <property type="entry name" value="ALPHA/BETA HYDROLASE DOMAIN-CONTAINING PROTEIN"/>
    <property type="match status" value="1"/>
</dbReference>
<sequence>MSEAAIENNIIGGGRAIDIFCRILWRCGTFVSGVVALAMGVLFVKQESLLYFPSIGGVPRHPSENPRRYRSPSEHNIPFETHMITTSDGVSIHSWLLYHPDNAQKRKVPTIIWFHGNAGNIGLRLPQAIQMFHYLKANVWMIEYRGYGDSDDAKPNESGLKLDAEAVWEYANNPTLLNNADPRRMFVFGQSLGGAVAFHLAHYSQSTSYPPLAGVILENTFISISAMVDHLMPYVAPLKVLILRMHWNSGKLAPKIRTPTLFLAGARDTLVPHAHMLTLFDRMKSSKVKSLVRLHVVKDGTHNETWMQGGREYWMAIQRFFDEVFAAENSSGASYGRSVSAVNVRSDGPLFQRKASVASSITGITSSSSGECVDSSDLKESVAVDLGGEDAAEIISSVGNFIGMAREATRTVGGSKGVGMAYKKKD</sequence>
<proteinExistence type="predicted"/>
<organism evidence="3 4">
    <name type="scientific">Stephanodiscus triporus</name>
    <dbReference type="NCBI Taxonomy" id="2934178"/>
    <lineage>
        <taxon>Eukaryota</taxon>
        <taxon>Sar</taxon>
        <taxon>Stramenopiles</taxon>
        <taxon>Ochrophyta</taxon>
        <taxon>Bacillariophyta</taxon>
        <taxon>Coscinodiscophyceae</taxon>
        <taxon>Thalassiosirophycidae</taxon>
        <taxon>Stephanodiscales</taxon>
        <taxon>Stephanodiscaceae</taxon>
        <taxon>Stephanodiscus</taxon>
    </lineage>
</organism>
<comment type="caution">
    <text evidence="3">The sequence shown here is derived from an EMBL/GenBank/DDBJ whole genome shotgun (WGS) entry which is preliminary data.</text>
</comment>
<dbReference type="InterPro" id="IPR022742">
    <property type="entry name" value="Hydrolase_4"/>
</dbReference>
<evidence type="ECO:0000313" key="4">
    <source>
        <dbReference type="Proteomes" id="UP001530315"/>
    </source>
</evidence>
<protein>
    <recommendedName>
        <fullName evidence="2">Serine aminopeptidase S33 domain-containing protein</fullName>
    </recommendedName>
</protein>
<dbReference type="SUPFAM" id="SSF53474">
    <property type="entry name" value="alpha/beta-Hydrolases"/>
    <property type="match status" value="1"/>
</dbReference>
<dbReference type="AlphaFoldDB" id="A0ABD3QDJ3"/>
<feature type="transmembrane region" description="Helical" evidence="1">
    <location>
        <begin position="23"/>
        <end position="44"/>
    </location>
</feature>
<feature type="domain" description="Serine aminopeptidase S33" evidence="2">
    <location>
        <begin position="110"/>
        <end position="238"/>
    </location>
</feature>
<dbReference type="EMBL" id="JALLAZ020000343">
    <property type="protein sequence ID" value="KAL3797601.1"/>
    <property type="molecule type" value="Genomic_DNA"/>
</dbReference>
<evidence type="ECO:0000259" key="2">
    <source>
        <dbReference type="Pfam" id="PF12146"/>
    </source>
</evidence>